<dbReference type="Gramene" id="CDF38524">
    <property type="protein sequence ID" value="CDF38524"/>
    <property type="gene ID" value="CHC_T00006244001"/>
</dbReference>
<dbReference type="PANTHER" id="PTHR37984">
    <property type="entry name" value="PROTEIN CBG26694"/>
    <property type="match status" value="1"/>
</dbReference>
<dbReference type="GO" id="GO:0003676">
    <property type="term" value="F:nucleic acid binding"/>
    <property type="evidence" value="ECO:0007669"/>
    <property type="project" value="InterPro"/>
</dbReference>
<reference evidence="4" key="1">
    <citation type="journal article" date="2013" name="Proc. Natl. Acad. Sci. U.S.A.">
        <title>Genome structure and metabolic features in the red seaweed Chondrus crispus shed light on evolution of the Archaeplastida.</title>
        <authorList>
            <person name="Collen J."/>
            <person name="Porcel B."/>
            <person name="Carre W."/>
            <person name="Ball S.G."/>
            <person name="Chaparro C."/>
            <person name="Tonon T."/>
            <person name="Barbeyron T."/>
            <person name="Michel G."/>
            <person name="Noel B."/>
            <person name="Valentin K."/>
            <person name="Elias M."/>
            <person name="Artiguenave F."/>
            <person name="Arun A."/>
            <person name="Aury J.M."/>
            <person name="Barbosa-Neto J.F."/>
            <person name="Bothwell J.H."/>
            <person name="Bouget F.Y."/>
            <person name="Brillet L."/>
            <person name="Cabello-Hurtado F."/>
            <person name="Capella-Gutierrez S."/>
            <person name="Charrier B."/>
            <person name="Cladiere L."/>
            <person name="Cock J.M."/>
            <person name="Coelho S.M."/>
            <person name="Colleoni C."/>
            <person name="Czjzek M."/>
            <person name="Da Silva C."/>
            <person name="Delage L."/>
            <person name="Denoeud F."/>
            <person name="Deschamps P."/>
            <person name="Dittami S.M."/>
            <person name="Gabaldon T."/>
            <person name="Gachon C.M."/>
            <person name="Groisillier A."/>
            <person name="Herve C."/>
            <person name="Jabbari K."/>
            <person name="Katinka M."/>
            <person name="Kloareg B."/>
            <person name="Kowalczyk N."/>
            <person name="Labadie K."/>
            <person name="Leblanc C."/>
            <person name="Lopez P.J."/>
            <person name="McLachlan D.H."/>
            <person name="Meslet-Cladiere L."/>
            <person name="Moustafa A."/>
            <person name="Nehr Z."/>
            <person name="Nyvall Collen P."/>
            <person name="Panaud O."/>
            <person name="Partensky F."/>
            <person name="Poulain J."/>
            <person name="Rensing S.A."/>
            <person name="Rousvoal S."/>
            <person name="Samson G."/>
            <person name="Symeonidi A."/>
            <person name="Weissenbach J."/>
            <person name="Zambounis A."/>
            <person name="Wincker P."/>
            <person name="Boyen C."/>
        </authorList>
    </citation>
    <scope>NUCLEOTIDE SEQUENCE [LARGE SCALE GENOMIC DNA]</scope>
    <source>
        <strain evidence="4">cv. Stackhouse</strain>
    </source>
</reference>
<dbReference type="InterPro" id="IPR012337">
    <property type="entry name" value="RNaseH-like_sf"/>
</dbReference>
<dbReference type="Proteomes" id="UP000012073">
    <property type="component" value="Unassembled WGS sequence"/>
</dbReference>
<dbReference type="RefSeq" id="XP_005718417.1">
    <property type="nucleotide sequence ID" value="XM_005718360.1"/>
</dbReference>
<dbReference type="GO" id="GO:0015074">
    <property type="term" value="P:DNA integration"/>
    <property type="evidence" value="ECO:0007669"/>
    <property type="project" value="InterPro"/>
</dbReference>
<dbReference type="PhylomeDB" id="R7QKD8"/>
<organism evidence="3 4">
    <name type="scientific">Chondrus crispus</name>
    <name type="common">Carrageen Irish moss</name>
    <name type="synonym">Polymorpha crispa</name>
    <dbReference type="NCBI Taxonomy" id="2769"/>
    <lineage>
        <taxon>Eukaryota</taxon>
        <taxon>Rhodophyta</taxon>
        <taxon>Florideophyceae</taxon>
        <taxon>Rhodymeniophycidae</taxon>
        <taxon>Gigartinales</taxon>
        <taxon>Gigartinaceae</taxon>
        <taxon>Chondrus</taxon>
    </lineage>
</organism>
<dbReference type="OrthoDB" id="105595at2759"/>
<dbReference type="Gene3D" id="3.30.420.10">
    <property type="entry name" value="Ribonuclease H-like superfamily/Ribonuclease H"/>
    <property type="match status" value="1"/>
</dbReference>
<dbReference type="OMA" id="WRIFRVL"/>
<dbReference type="AlphaFoldDB" id="R7QKD8"/>
<evidence type="ECO:0000259" key="2">
    <source>
        <dbReference type="PROSITE" id="PS50994"/>
    </source>
</evidence>
<name>R7QKD8_CHOCR</name>
<gene>
    <name evidence="3" type="ORF">CHC_T00006244001</name>
</gene>
<feature type="chain" id="PRO_5004442802" description="Integrase catalytic domain-containing protein" evidence="1">
    <location>
        <begin position="26"/>
        <end position="256"/>
    </location>
</feature>
<keyword evidence="4" id="KW-1185">Reference proteome</keyword>
<evidence type="ECO:0000313" key="4">
    <source>
        <dbReference type="Proteomes" id="UP000012073"/>
    </source>
</evidence>
<feature type="signal peptide" evidence="1">
    <location>
        <begin position="1"/>
        <end position="25"/>
    </location>
</feature>
<dbReference type="SUPFAM" id="SSF53098">
    <property type="entry name" value="Ribonuclease H-like"/>
    <property type="match status" value="1"/>
</dbReference>
<protein>
    <recommendedName>
        <fullName evidence="2">Integrase catalytic domain-containing protein</fullName>
    </recommendedName>
</protein>
<dbReference type="InterPro" id="IPR001584">
    <property type="entry name" value="Integrase_cat-core"/>
</dbReference>
<accession>R7QKD8</accession>
<dbReference type="KEGG" id="ccp:CHC_T00006244001"/>
<proteinExistence type="predicted"/>
<feature type="domain" description="Integrase catalytic" evidence="2">
    <location>
        <begin position="1"/>
        <end position="146"/>
    </location>
</feature>
<evidence type="ECO:0000313" key="3">
    <source>
        <dbReference type="EMBL" id="CDF38524.1"/>
    </source>
</evidence>
<evidence type="ECO:0000256" key="1">
    <source>
        <dbReference type="SAM" id="SignalP"/>
    </source>
</evidence>
<keyword evidence="1" id="KW-0732">Signal</keyword>
<dbReference type="PANTHER" id="PTHR37984:SF5">
    <property type="entry name" value="PROTEIN NYNRIN-LIKE"/>
    <property type="match status" value="1"/>
</dbReference>
<dbReference type="PROSITE" id="PS50994">
    <property type="entry name" value="INTEGRASE"/>
    <property type="match status" value="1"/>
</dbReference>
<dbReference type="GeneID" id="17326134"/>
<dbReference type="InterPro" id="IPR050951">
    <property type="entry name" value="Retrovirus_Pol_polyprotein"/>
</dbReference>
<dbReference type="EMBL" id="HG001940">
    <property type="protein sequence ID" value="CDF38524.1"/>
    <property type="molecule type" value="Genomic_DNA"/>
</dbReference>
<dbReference type="InterPro" id="IPR036397">
    <property type="entry name" value="RNaseH_sf"/>
</dbReference>
<sequence length="256" mass="29474">MKYILVVRGDISSFVWLHLAAAANAEVTAQAMYKWIASFSIMDWVLSDQGSHFMNELNEELLRKYKVRCHFTTACSPWANGTVERVCREVLRSCKALLSECQFATQDWPAIVYCVQAILNHAPLKRLGTRSAGVHRTPLEVFTGIKPCRPLKCALPVVKYKNAESEDELQLRQIHNIEELQEVLSNMHKDVKRRIDAVRARQILNQNAKTNVVPAKFHLGDMVLVRRAQRKGRKLGFVWSGPWRIFRVLSQWVYDI</sequence>